<gene>
    <name evidence="1" type="ORF">PSON_ATCC_30995.1.T1500052</name>
</gene>
<comment type="caution">
    <text evidence="1">The sequence shown here is derived from an EMBL/GenBank/DDBJ whole genome shotgun (WGS) entry which is preliminary data.</text>
</comment>
<dbReference type="Proteomes" id="UP000692954">
    <property type="component" value="Unassembled WGS sequence"/>
</dbReference>
<reference evidence="1" key="1">
    <citation type="submission" date="2021-01" db="EMBL/GenBank/DDBJ databases">
        <authorList>
            <consortium name="Genoscope - CEA"/>
            <person name="William W."/>
        </authorList>
    </citation>
    <scope>NUCLEOTIDE SEQUENCE</scope>
</reference>
<accession>A0A8S1RBI0</accession>
<dbReference type="EMBL" id="CAJJDN010000150">
    <property type="protein sequence ID" value="CAD8124270.1"/>
    <property type="molecule type" value="Genomic_DNA"/>
</dbReference>
<dbReference type="AlphaFoldDB" id="A0A8S1RBI0"/>
<keyword evidence="2" id="KW-1185">Reference proteome</keyword>
<sequence>MILDKDLQIFMEQRIDLICNQMYQQNFLKSIINANRLKFLQKIEYVLNKFKKQQRMLQVRNIIFFLTMERKVEIHYQAGCLLINQIIQKQIRMNQKVVQIENINN</sequence>
<evidence type="ECO:0000313" key="2">
    <source>
        <dbReference type="Proteomes" id="UP000692954"/>
    </source>
</evidence>
<evidence type="ECO:0000313" key="1">
    <source>
        <dbReference type="EMBL" id="CAD8124270.1"/>
    </source>
</evidence>
<name>A0A8S1RBI0_9CILI</name>
<proteinExistence type="predicted"/>
<organism evidence="1 2">
    <name type="scientific">Paramecium sonneborni</name>
    <dbReference type="NCBI Taxonomy" id="65129"/>
    <lineage>
        <taxon>Eukaryota</taxon>
        <taxon>Sar</taxon>
        <taxon>Alveolata</taxon>
        <taxon>Ciliophora</taxon>
        <taxon>Intramacronucleata</taxon>
        <taxon>Oligohymenophorea</taxon>
        <taxon>Peniculida</taxon>
        <taxon>Parameciidae</taxon>
        <taxon>Paramecium</taxon>
    </lineage>
</organism>
<protein>
    <submittedName>
        <fullName evidence="1">Uncharacterized protein</fullName>
    </submittedName>
</protein>